<feature type="region of interest" description="Disordered" evidence="1">
    <location>
        <begin position="24"/>
        <end position="81"/>
    </location>
</feature>
<feature type="signal peptide" evidence="2">
    <location>
        <begin position="1"/>
        <end position="28"/>
    </location>
</feature>
<feature type="chain" id="PRO_5038838755" description="Peptidase MA superfamily protein" evidence="2">
    <location>
        <begin position="29"/>
        <end position="496"/>
    </location>
</feature>
<evidence type="ECO:0000256" key="1">
    <source>
        <dbReference type="SAM" id="MobiDB-lite"/>
    </source>
</evidence>
<dbReference type="PROSITE" id="PS51257">
    <property type="entry name" value="PROKAR_LIPOPROTEIN"/>
    <property type="match status" value="1"/>
</dbReference>
<accession>A0A1H0KHV5</accession>
<gene>
    <name evidence="3" type="ORF">SAMN04515671_1314</name>
</gene>
<dbReference type="EMBL" id="LT629710">
    <property type="protein sequence ID" value="SDO55507.1"/>
    <property type="molecule type" value="Genomic_DNA"/>
</dbReference>
<keyword evidence="4" id="KW-1185">Reference proteome</keyword>
<reference evidence="3 4" key="1">
    <citation type="submission" date="2016-10" db="EMBL/GenBank/DDBJ databases">
        <authorList>
            <person name="de Groot N.N."/>
        </authorList>
    </citation>
    <scope>NUCLEOTIDE SEQUENCE [LARGE SCALE GENOMIC DNA]</scope>
    <source>
        <strain evidence="4">P4-7,KCTC 19426,CECT 7604</strain>
    </source>
</reference>
<dbReference type="Proteomes" id="UP000198741">
    <property type="component" value="Chromosome I"/>
</dbReference>
<protein>
    <recommendedName>
        <fullName evidence="5">Peptidase MA superfamily protein</fullName>
    </recommendedName>
</protein>
<dbReference type="RefSeq" id="WP_090475237.1">
    <property type="nucleotide sequence ID" value="NZ_LT629710.1"/>
</dbReference>
<name>A0A1H0KHV5_9ACTN</name>
<evidence type="ECO:0000256" key="2">
    <source>
        <dbReference type="SAM" id="SignalP"/>
    </source>
</evidence>
<evidence type="ECO:0000313" key="3">
    <source>
        <dbReference type="EMBL" id="SDO55507.1"/>
    </source>
</evidence>
<keyword evidence="2" id="KW-0732">Signal</keyword>
<sequence length="496" mass="51872">MKRRQHTFVVVAVLFGFGLTSCTGSSTAPGSSSATSAPPSTSIAVTSTSSQPPLSEAPVGSPSAPSSAEPTPTPASSSAPLTLQSTHDRLFQPLLATLARDLQGGRAPAFLASFAPALRTRVGQWFANATTLGVAAAQFVPADDYSSGATDAAGTFSRTVVLGIRTPYDDAGTLPGIPYRIDVAVSTSKGRSVLTVTGWKPAFLADPLDCGCKLGVVHSATVAVVFAAADPDLAFWSASALRAASDAVTWADQQLAGSGLTPPHGQVIFLADRPFRWFLGANAPPQESNVTVPLSDALGPGQGGSHATQSRIVVMLLGSDHVVVPNDEQGREYVSDVAAHESTHQLMNRNSQLAYRTDDSPPTWGAEGVAVAVEVLHRQALGDAGDIGYPEPYDPADIDPAWLRAHLSDAMPTRSQIYSSSATDSAGYYALSGSVFLYLNQAYGYRTMMQVGAALYAKANQNPFALFPDPSHLGGHLPVAQATANWRAWFTGRYLG</sequence>
<feature type="compositionally biased region" description="Low complexity" evidence="1">
    <location>
        <begin position="24"/>
        <end position="80"/>
    </location>
</feature>
<dbReference type="AlphaFoldDB" id="A0A1H0KHV5"/>
<organism evidence="3 4">
    <name type="scientific">Nakamurella panacisegetis</name>
    <dbReference type="NCBI Taxonomy" id="1090615"/>
    <lineage>
        <taxon>Bacteria</taxon>
        <taxon>Bacillati</taxon>
        <taxon>Actinomycetota</taxon>
        <taxon>Actinomycetes</taxon>
        <taxon>Nakamurellales</taxon>
        <taxon>Nakamurellaceae</taxon>
        <taxon>Nakamurella</taxon>
    </lineage>
</organism>
<proteinExistence type="predicted"/>
<dbReference type="OrthoDB" id="7362478at2"/>
<evidence type="ECO:0008006" key="5">
    <source>
        <dbReference type="Google" id="ProtNLM"/>
    </source>
</evidence>
<dbReference type="STRING" id="1090615.SAMN04515671_1314"/>
<evidence type="ECO:0000313" key="4">
    <source>
        <dbReference type="Proteomes" id="UP000198741"/>
    </source>
</evidence>